<evidence type="ECO:0000313" key="5">
    <source>
        <dbReference type="Proteomes" id="UP000694392"/>
    </source>
</evidence>
<keyword evidence="1" id="KW-0238">DNA-binding</keyword>
<dbReference type="Gene3D" id="1.10.150.130">
    <property type="match status" value="1"/>
</dbReference>
<accession>A0A8D0L1J2</accession>
<feature type="compositionally biased region" description="Polar residues" evidence="2">
    <location>
        <begin position="141"/>
        <end position="154"/>
    </location>
</feature>
<dbReference type="Ensembl" id="ENSSPUT00000001937.1">
    <property type="protein sequence ID" value="ENSSPUP00000001838.1"/>
    <property type="gene ID" value="ENSSPUG00000001425.1"/>
</dbReference>
<reference evidence="4" key="2">
    <citation type="submission" date="2025-09" db="UniProtKB">
        <authorList>
            <consortium name="Ensembl"/>
        </authorList>
    </citation>
    <scope>IDENTIFICATION</scope>
</reference>
<dbReference type="SUPFAM" id="SSF47823">
    <property type="entry name" value="lambda integrase-like, N-terminal domain"/>
    <property type="match status" value="1"/>
</dbReference>
<feature type="region of interest" description="Disordered" evidence="2">
    <location>
        <begin position="1"/>
        <end position="39"/>
    </location>
</feature>
<dbReference type="InterPro" id="IPR010998">
    <property type="entry name" value="Integrase_recombinase_N"/>
</dbReference>
<dbReference type="PANTHER" id="PTHR33066">
    <property type="entry name" value="INTEGRASE_SAM-LIKE_N DOMAIN-CONTAINING PROTEIN"/>
    <property type="match status" value="1"/>
</dbReference>
<dbReference type="AlphaFoldDB" id="A0A8D0L1J2"/>
<evidence type="ECO:0000256" key="2">
    <source>
        <dbReference type="SAM" id="MobiDB-lite"/>
    </source>
</evidence>
<keyword evidence="5" id="KW-1185">Reference proteome</keyword>
<dbReference type="PROSITE" id="PS51900">
    <property type="entry name" value="CB"/>
    <property type="match status" value="1"/>
</dbReference>
<feature type="region of interest" description="Disordered" evidence="2">
    <location>
        <begin position="57"/>
        <end position="448"/>
    </location>
</feature>
<organism evidence="4 5">
    <name type="scientific">Sphenodon punctatus</name>
    <name type="common">Tuatara</name>
    <name type="synonym">Hatteria punctata</name>
    <dbReference type="NCBI Taxonomy" id="8508"/>
    <lineage>
        <taxon>Eukaryota</taxon>
        <taxon>Metazoa</taxon>
        <taxon>Chordata</taxon>
        <taxon>Craniata</taxon>
        <taxon>Vertebrata</taxon>
        <taxon>Euteleostomi</taxon>
        <taxon>Lepidosauria</taxon>
        <taxon>Sphenodontia</taxon>
        <taxon>Sphenodontidae</taxon>
        <taxon>Sphenodon</taxon>
    </lineage>
</organism>
<name>A0A8D0L1J2_SPHPU</name>
<evidence type="ECO:0000256" key="1">
    <source>
        <dbReference type="ARBA" id="ARBA00023125"/>
    </source>
</evidence>
<feature type="compositionally biased region" description="Basic and acidic residues" evidence="2">
    <location>
        <begin position="239"/>
        <end position="248"/>
    </location>
</feature>
<dbReference type="Proteomes" id="UP000694392">
    <property type="component" value="Unplaced"/>
</dbReference>
<reference evidence="4" key="1">
    <citation type="submission" date="2025-08" db="UniProtKB">
        <authorList>
            <consortium name="Ensembl"/>
        </authorList>
    </citation>
    <scope>IDENTIFICATION</scope>
</reference>
<protein>
    <recommendedName>
        <fullName evidence="3">Core-binding (CB) domain-containing protein</fullName>
    </recommendedName>
</protein>
<feature type="compositionally biased region" description="Polar residues" evidence="2">
    <location>
        <begin position="83"/>
        <end position="95"/>
    </location>
</feature>
<feature type="compositionally biased region" description="Basic and acidic residues" evidence="2">
    <location>
        <begin position="373"/>
        <end position="402"/>
    </location>
</feature>
<feature type="compositionally biased region" description="Polar residues" evidence="2">
    <location>
        <begin position="332"/>
        <end position="345"/>
    </location>
</feature>
<proteinExistence type="predicted"/>
<feature type="domain" description="Core-binding (CB)" evidence="3">
    <location>
        <begin position="503"/>
        <end position="586"/>
    </location>
</feature>
<dbReference type="GO" id="GO:0003677">
    <property type="term" value="F:DNA binding"/>
    <property type="evidence" value="ECO:0007669"/>
    <property type="project" value="UniProtKB-KW"/>
</dbReference>
<dbReference type="OMA" id="WEKNKVR"/>
<sequence length="740" mass="80567">MSYHQETGLASIPRPQGRLPPHSDLGTPSTMAPIHLPEHTLPVQGPTIRPLVCATNIHESTDPTGGEPPQAGDSHISVPRRPPTTSTECHQTSDGYQPHHTVPSETRLHGESGQKPPDTNAPDRASGGIHRYHLRSRFHPNRTTGQDPTENPTSKGPEASETKKPSSTVGPPSVLHKTGSVGKIPPSPLAAAAATFSARSYQRKKSVGQDSTRPTTLNVLVVRPRRLPDGRPPRGTGKGRSDDGRKFEGLGSPHGVDGGPGPVVTTTISDEHQHSRTYSNPPGPTTPSPRHRQNARPGVYGQRDSESVCESPGGLEIPASTSGSHTIVHLGGNQSEIPKGTSYQGDTERSSGLVEPSIDRPTRMESPSGDISLSDKDIRLPGDRPVRNEREPEDIPVHDKDKRHSLRSSRRPKSTLATRSAVRLSTDSSLDQSSSTDHHTSSSRDPCNPLVAKEAVVFRLSRTEPRSSNHPSITTGLAVAGPSSMRFDRDAKVNSMALEGSALRGAGYSEAVLKTLQQARRPATRKSYAATWKVFALWAMDRGLDPCLARVQTILQFLQEGLEKGLRPNTLARQASAISSVLQSISGRRFLPHKHINQFLRAARNISPPVVHRCPSWSLSLVLDALTGPPFEPLKHVSLYMLSLKVVFLVAVTSARRVSELGALSMEENFCLFSEQSVTLRMDEAFIPKVNSTFHRAQEVILPSFCPKPSHPKEKVWHTLDVRRALKIYLRRTSSIRTTS</sequence>
<dbReference type="GeneTree" id="ENSGT01150000287719"/>
<feature type="compositionally biased region" description="Basic residues" evidence="2">
    <location>
        <begin position="130"/>
        <end position="140"/>
    </location>
</feature>
<evidence type="ECO:0000259" key="3">
    <source>
        <dbReference type="PROSITE" id="PS51900"/>
    </source>
</evidence>
<feature type="compositionally biased region" description="Low complexity" evidence="2">
    <location>
        <begin position="424"/>
        <end position="435"/>
    </location>
</feature>
<feature type="compositionally biased region" description="Basic residues" evidence="2">
    <location>
        <begin position="403"/>
        <end position="413"/>
    </location>
</feature>
<evidence type="ECO:0000313" key="4">
    <source>
        <dbReference type="Ensembl" id="ENSSPUP00000001838.1"/>
    </source>
</evidence>
<dbReference type="InterPro" id="IPR044068">
    <property type="entry name" value="CB"/>
</dbReference>
<dbReference type="PANTHER" id="PTHR33066:SF2">
    <property type="entry name" value="FILAGGRIN-2-LIKE"/>
    <property type="match status" value="1"/>
</dbReference>